<keyword evidence="4" id="KW-0378">Hydrolase</keyword>
<feature type="domain" description="Gfo/Idh/MocA-like oxidoreductase N-terminal" evidence="3">
    <location>
        <begin position="9"/>
        <end position="102"/>
    </location>
</feature>
<accession>A0A2Z4AGF9</accession>
<dbReference type="EMBL" id="CP029803">
    <property type="protein sequence ID" value="AWT59204.1"/>
    <property type="molecule type" value="Genomic_DNA"/>
</dbReference>
<dbReference type="PANTHER" id="PTHR43818:SF11">
    <property type="entry name" value="BCDNA.GH03377"/>
    <property type="match status" value="1"/>
</dbReference>
<dbReference type="Gene3D" id="3.30.360.10">
    <property type="entry name" value="Dihydrodipicolinate Reductase, domain 2"/>
    <property type="match status" value="1"/>
</dbReference>
<dbReference type="KEGG" id="mtar:DF168_00385"/>
<keyword evidence="4" id="KW-0326">Glycosidase</keyword>
<evidence type="ECO:0000256" key="2">
    <source>
        <dbReference type="SAM" id="MobiDB-lite"/>
    </source>
</evidence>
<sequence>MGICASTIKGLEVVALCDLWEERLVSAGKRLGVETYTDFNRFLEHEFDAVILANYFHQHAPFAIKALMAGKHVMSETAACHTLAEGVALARAVEKSNRIYMFAENCPYFAYNQEMHRLYQKGTIGEFQYGEGEYIHPDPPEVKLARSCGSNHWRNWIPATYYCTHSIAPVMVITNTRPVKVNGFCVPFDFGDPSQNLAMTRGDTCSIIICRMNNGAVMKSLHGGLRGHGLYVRIHGNKGLMENVRHGDKDRLRVYREPWEKRKAEPTEIVYTPDFPSHNLEAKRAGHSGGDFFTVYHFARAINTGKQPFLDVYRGIDMSIVGIQAWRSALSDSFPMDIPDFRQEPIRKQFENDHWSPDPERSGKGQPPSSILGEIKPSSDARALADKVWTARGYVES</sequence>
<name>A0A2Z4AGF9_9BACT</name>
<dbReference type="GO" id="GO:0016798">
    <property type="term" value="F:hydrolase activity, acting on glycosyl bonds"/>
    <property type="evidence" value="ECO:0007669"/>
    <property type="project" value="UniProtKB-KW"/>
</dbReference>
<proteinExistence type="predicted"/>
<evidence type="ECO:0000313" key="4">
    <source>
        <dbReference type="EMBL" id="AWT59204.1"/>
    </source>
</evidence>
<evidence type="ECO:0000259" key="3">
    <source>
        <dbReference type="Pfam" id="PF01408"/>
    </source>
</evidence>
<gene>
    <name evidence="4" type="ORF">DF168_00385</name>
</gene>
<dbReference type="GO" id="GO:0000166">
    <property type="term" value="F:nucleotide binding"/>
    <property type="evidence" value="ECO:0007669"/>
    <property type="project" value="InterPro"/>
</dbReference>
<dbReference type="Gene3D" id="3.40.50.720">
    <property type="entry name" value="NAD(P)-binding Rossmann-like Domain"/>
    <property type="match status" value="1"/>
</dbReference>
<reference evidence="4 5" key="1">
    <citation type="submission" date="2018-06" db="EMBL/GenBank/DDBJ databases">
        <title>Draft Genome Sequence of a Novel Marine Bacterium Related to the Verrucomicrobia.</title>
        <authorList>
            <person name="Vosseberg J."/>
            <person name="Martijn J."/>
            <person name="Ettema T.J.G."/>
        </authorList>
    </citation>
    <scope>NUCLEOTIDE SEQUENCE [LARGE SCALE GENOMIC DNA]</scope>
    <source>
        <strain evidence="4">TARA_B100001123</strain>
    </source>
</reference>
<dbReference type="AlphaFoldDB" id="A0A2Z4AGF9"/>
<dbReference type="GO" id="GO:0016491">
    <property type="term" value="F:oxidoreductase activity"/>
    <property type="evidence" value="ECO:0007669"/>
    <property type="project" value="UniProtKB-KW"/>
</dbReference>
<dbReference type="Pfam" id="PF01408">
    <property type="entry name" value="GFO_IDH_MocA"/>
    <property type="match status" value="1"/>
</dbReference>
<dbReference type="InterPro" id="IPR036291">
    <property type="entry name" value="NAD(P)-bd_dom_sf"/>
</dbReference>
<feature type="compositionally biased region" description="Basic and acidic residues" evidence="2">
    <location>
        <begin position="351"/>
        <end position="363"/>
    </location>
</feature>
<dbReference type="InterPro" id="IPR000683">
    <property type="entry name" value="Gfo/Idh/MocA-like_OxRdtase_N"/>
</dbReference>
<keyword evidence="1" id="KW-0560">Oxidoreductase</keyword>
<dbReference type="SUPFAM" id="SSF51735">
    <property type="entry name" value="NAD(P)-binding Rossmann-fold domains"/>
    <property type="match status" value="1"/>
</dbReference>
<dbReference type="InterPro" id="IPR050463">
    <property type="entry name" value="Gfo/Idh/MocA_oxidrdct_glycsds"/>
</dbReference>
<evidence type="ECO:0000256" key="1">
    <source>
        <dbReference type="ARBA" id="ARBA00023002"/>
    </source>
</evidence>
<dbReference type="SUPFAM" id="SSF55347">
    <property type="entry name" value="Glyceraldehyde-3-phosphate dehydrogenase-like, C-terminal domain"/>
    <property type="match status" value="1"/>
</dbReference>
<dbReference type="Proteomes" id="UP000247465">
    <property type="component" value="Chromosome"/>
</dbReference>
<dbReference type="PANTHER" id="PTHR43818">
    <property type="entry name" value="BCDNA.GH03377"/>
    <property type="match status" value="1"/>
</dbReference>
<feature type="region of interest" description="Disordered" evidence="2">
    <location>
        <begin position="351"/>
        <end position="378"/>
    </location>
</feature>
<dbReference type="EC" id="3.2.1.-" evidence="4"/>
<protein>
    <submittedName>
        <fullName evidence="4">Glycosyl hydrolase family 109 protein 1</fullName>
        <ecNumber evidence="4">3.2.1.-</ecNumber>
    </submittedName>
</protein>
<evidence type="ECO:0000313" key="5">
    <source>
        <dbReference type="Proteomes" id="UP000247465"/>
    </source>
</evidence>
<organism evidence="4 5">
    <name type="scientific">Candidatus Moanibacter tarae</name>
    <dbReference type="NCBI Taxonomy" id="2200854"/>
    <lineage>
        <taxon>Bacteria</taxon>
        <taxon>Pseudomonadati</taxon>
        <taxon>Verrucomicrobiota</taxon>
        <taxon>Opitutia</taxon>
        <taxon>Puniceicoccales</taxon>
        <taxon>Puniceicoccales incertae sedis</taxon>
        <taxon>Candidatus Moanibacter</taxon>
    </lineage>
</organism>